<feature type="transmembrane region" description="Helical" evidence="1">
    <location>
        <begin position="84"/>
        <end position="100"/>
    </location>
</feature>
<organism evidence="3 4">
    <name type="scientific">Raineyella antarctica</name>
    <dbReference type="NCBI Taxonomy" id="1577474"/>
    <lineage>
        <taxon>Bacteria</taxon>
        <taxon>Bacillati</taxon>
        <taxon>Actinomycetota</taxon>
        <taxon>Actinomycetes</taxon>
        <taxon>Propionibacteriales</taxon>
        <taxon>Propionibacteriaceae</taxon>
        <taxon>Raineyella</taxon>
    </lineage>
</organism>
<dbReference type="SMART" id="SM00014">
    <property type="entry name" value="acidPPc"/>
    <property type="match status" value="1"/>
</dbReference>
<evidence type="ECO:0000313" key="3">
    <source>
        <dbReference type="EMBL" id="SDB83604.1"/>
    </source>
</evidence>
<accession>A0A1G6GNU9</accession>
<feature type="transmembrane region" description="Helical" evidence="1">
    <location>
        <begin position="175"/>
        <end position="196"/>
    </location>
</feature>
<feature type="transmembrane region" description="Helical" evidence="1">
    <location>
        <begin position="107"/>
        <end position="129"/>
    </location>
</feature>
<feature type="transmembrane region" description="Helical" evidence="1">
    <location>
        <begin position="60"/>
        <end position="78"/>
    </location>
</feature>
<dbReference type="Gene3D" id="1.20.144.10">
    <property type="entry name" value="Phosphatidic acid phosphatase type 2/haloperoxidase"/>
    <property type="match status" value="1"/>
</dbReference>
<keyword evidence="4" id="KW-1185">Reference proteome</keyword>
<evidence type="ECO:0000313" key="4">
    <source>
        <dbReference type="Proteomes" id="UP000199086"/>
    </source>
</evidence>
<dbReference type="OrthoDB" id="9789113at2"/>
<keyword evidence="1" id="KW-1133">Transmembrane helix</keyword>
<evidence type="ECO:0000259" key="2">
    <source>
        <dbReference type="SMART" id="SM00014"/>
    </source>
</evidence>
<dbReference type="Proteomes" id="UP000199086">
    <property type="component" value="Unassembled WGS sequence"/>
</dbReference>
<sequence>MSTVGHPAVGVPGRAADDEGIFRRSPYPLVLITLAIIAVLVITGAGFLLKYVPLDRGLSLWLNGFHVGVIGALTSAVYHVFSPGPAIALTILAAAVIWWVHKDLRPAVAFGGVVAVTWLPSAIVKLLVHRPRPDTALQPHHFVPVQVDASYPSGHMVFIVAIVIALVYVLRDTRWYRLTVALGTILAVVVGLSLMIDGVHYPTDVAASIAWSLAIAPAVRVVGVDLVMPQLRFLNRSSAQRALPR</sequence>
<protein>
    <submittedName>
        <fullName evidence="3">Undecaprenyl-diphosphatase</fullName>
    </submittedName>
</protein>
<dbReference type="EMBL" id="FMYF01000004">
    <property type="protein sequence ID" value="SDB83604.1"/>
    <property type="molecule type" value="Genomic_DNA"/>
</dbReference>
<dbReference type="AlphaFoldDB" id="A0A1G6GNU9"/>
<reference evidence="3 4" key="1">
    <citation type="submission" date="2016-06" db="EMBL/GenBank/DDBJ databases">
        <authorList>
            <person name="Olsen C.W."/>
            <person name="Carey S."/>
            <person name="Hinshaw L."/>
            <person name="Karasin A.I."/>
        </authorList>
    </citation>
    <scope>NUCLEOTIDE SEQUENCE [LARGE SCALE GENOMIC DNA]</scope>
    <source>
        <strain evidence="3 4">LZ-22</strain>
    </source>
</reference>
<feature type="transmembrane region" description="Helical" evidence="1">
    <location>
        <begin position="149"/>
        <end position="170"/>
    </location>
</feature>
<dbReference type="STRING" id="1577474.GA0111570_104165"/>
<feature type="transmembrane region" description="Helical" evidence="1">
    <location>
        <begin position="208"/>
        <end position="228"/>
    </location>
</feature>
<gene>
    <name evidence="3" type="ORF">GA0111570_104165</name>
</gene>
<dbReference type="RefSeq" id="WP_092608746.1">
    <property type="nucleotide sequence ID" value="NZ_FMYF01000004.1"/>
</dbReference>
<dbReference type="SUPFAM" id="SSF48317">
    <property type="entry name" value="Acid phosphatase/Vanadium-dependent haloperoxidase"/>
    <property type="match status" value="1"/>
</dbReference>
<dbReference type="InterPro" id="IPR000326">
    <property type="entry name" value="PAP2/HPO"/>
</dbReference>
<evidence type="ECO:0000256" key="1">
    <source>
        <dbReference type="SAM" id="Phobius"/>
    </source>
</evidence>
<feature type="domain" description="Phosphatidic acid phosphatase type 2/haloperoxidase" evidence="2">
    <location>
        <begin position="104"/>
        <end position="220"/>
    </location>
</feature>
<proteinExistence type="predicted"/>
<name>A0A1G6GNU9_9ACTN</name>
<feature type="transmembrane region" description="Helical" evidence="1">
    <location>
        <begin position="27"/>
        <end position="48"/>
    </location>
</feature>
<dbReference type="Pfam" id="PF01569">
    <property type="entry name" value="PAP2"/>
    <property type="match status" value="1"/>
</dbReference>
<keyword evidence="1" id="KW-0472">Membrane</keyword>
<keyword evidence="1" id="KW-0812">Transmembrane</keyword>
<dbReference type="InterPro" id="IPR036938">
    <property type="entry name" value="PAP2/HPO_sf"/>
</dbReference>